<feature type="region of interest" description="Disordered" evidence="8">
    <location>
        <begin position="1"/>
        <end position="20"/>
    </location>
</feature>
<feature type="compositionally biased region" description="Basic and acidic residues" evidence="8">
    <location>
        <begin position="362"/>
        <end position="389"/>
    </location>
</feature>
<evidence type="ECO:0000256" key="2">
    <source>
        <dbReference type="ARBA" id="ARBA00009252"/>
    </source>
</evidence>
<feature type="domain" description="Sister chromatid cohesion C-terminal" evidence="9">
    <location>
        <begin position="1608"/>
        <end position="1794"/>
    </location>
</feature>
<dbReference type="InterPro" id="IPR033031">
    <property type="entry name" value="Scc2/Nipped-B"/>
</dbReference>
<dbReference type="GO" id="GO:0090694">
    <property type="term" value="C:Scc2-Scc4 cohesin loading complex"/>
    <property type="evidence" value="ECO:0007669"/>
    <property type="project" value="TreeGrafter"/>
</dbReference>
<keyword evidence="7" id="KW-0175">Coiled coil</keyword>
<dbReference type="GO" id="GO:0061775">
    <property type="term" value="F:cohesin loader activity"/>
    <property type="evidence" value="ECO:0007669"/>
    <property type="project" value="InterPro"/>
</dbReference>
<keyword evidence="3 6" id="KW-0677">Repeat</keyword>
<dbReference type="GO" id="GO:0140588">
    <property type="term" value="P:chromatin looping"/>
    <property type="evidence" value="ECO:0007669"/>
    <property type="project" value="InterPro"/>
</dbReference>
<dbReference type="InterPro" id="IPR024986">
    <property type="entry name" value="Nipped-B_C"/>
</dbReference>
<sequence length="2076" mass="235021">MNNSCGSSGENFSGEGSGGGSFIPAPTDLRSAIQYTALASITPASTVIGDLPTLSVAFKEYPTCNLNDPQYAHIGAMLSQQNNGHIDLGLQQQLQTVRGLLNQVDVSYVRFKSPPPPINSLPSFDYSTSPPPSIPQKRPFHDAMNFSNNLHSNSSHQSNFYHQNTYEGSRMIPPVQSRDYCEPSTAHNILGDVSQQQYHEKIGNLSSHISQQPNECNPAIQNNSTSTPQVIRSHSPRIIIESVAPQQTLICPDDYNSTSPKYQNSDTSLRDLYKDNRSYISPSAYTPDILEKNNINQESAEFDTRHLDQQKYIKDNHQNSDRFSNPQQNIQMNVTEFRPPSPRVVIENDVIPPNTIYDYHKSEIDQVSNKKPDETLPIPYKKEKQRRPSPEVVVEIPPREILNEYRSPHSSVSEWGASPSVAKRRSSQDLKKQREKDREDERNGESSLNRLVQFLSTIFEAEDSILPENIAEFTASNSTSLFIPSTLHSHEPILATHTIRQLVKLANKARRSRKLEEAEVEDLARILKILERSIRDAETLDILPNSTTNQKSDSRSGAFTSKYHDNAELTNINNEAFEDDNMDIDSKINQTEAKIEKIINGIDAAICALSIMTGGKLSKQLYPEDLIVSSLNLTKNQLNSVIYKLLELNPSNDELNSQNDTEVSERQLASLLPMITNFLQRLYDLMQQEELSDNVVITVGFIAVGPFFVDTMNSNATAILGSGGLDGVKLVALGLLRSIFTNHQKQRTWILEEILTSLIKLPTAKRNLRQYRLPDGKSIQMVSALILQLIQSCTAGLGDNKIRLAEERDVENKETDGFSTELQKFGRAWKSGMDAASANAGYVFKFLLARCTKAVKNSNESDYRLLLDNFMEDVITVLNYPEWPAAELIGYIDDKKADTYTKSMAIDYLGTIAGRIKKFSNNDSTLYETEFDEKDTNLTKRFKEIPKEKIDSLTQLSLIENLWKYQKKVLNFLEFGAMEDPGLQCARQFYLSDWGYSYASVLLLLKRDPHSPSFDEHEISNNEKENFLINIVQEYWNMTCEEDTKQILEYRQQSPERSEVLLVVELLATRQALYQSFDSILSRILLSLNQGVVAFRTKALRALGQVVVNDPSVLSQTEVRNTIAQRLQDNSPAVRDAAIDLVGRYLAQKPEITEQYYQIISERIKDTGLNVRKRVIKLLRDIYLKSTDQNVMIDIGCKILLRINDEDDHVKDLAFKTIQELWLTPFKYQKNVIIDTEDLEDDEGQSEFFNMSLIGKKEVLTRSLLIVGVAGKLGERNGHILGSLFKKILEKEGKQKREVLNICQCMVDCLFEHLLTLQDGNSKTEVVSCISTIGLLSHASPSLVRRHVVTLQPYLKGASTNEDQAIMYYVLLIYRSVLPLLKRPNPTFLSDVETALLSLLTKSPQKILQEVVPCLCIIADKLTHNYVRLTKLLRSCLDKLKSERKNFEKTQELSSARNVMVLLMIIGLLCQNFDFDKKRAEKPDELKELNAINKGMITPLVYELILYFCNEKLSESVQKMALQSLGFIFLSHPIMMLRPESTDMMDRIFNSGVMDMKIQLMKVFLDFLLAEQQKINADLEDKKSKKDTTVDLKVLIGNADEFAEAGVSSSLMQRYLDRILDCTFDLNPHMKIVALDVLANIIQQGLAHPVLCMPTIVAIETSPEPAFRDKAFKLHQHLNEKHASLIHTRHVECVKKAYHFQKQLVGDASIVGYTTSSTEGQQQPEALLNPMYSLLKEKRQRRNDFLTTLVRTFDFDLKRTDESKVDVHFCKFVAENLATIDYKTIEEVLQVIYNNVRIVIDNSMNPEITQHELSNNPFLMMDVDRLTENASDLASHMSTEEIFSPMQKEEMDDNQDFQDTKPINHGDKEETILPRPYAAKVSICMVILMFLKEHLKKVYALSDAKCQNFNPAQSGSHKDKPALRHQNAPSLISWGNLPFIDKPMNTDEDIAQQCELFLKLMAEDGTQKDEFAEVDLDVVEDMNQKGNNSVYVNIDFDNSALSNFDTIASRASNSNSSRGKGVVRKPGSSSKAKASTKSGTRKRNTTTELGSKKGKKKRKSIIPISDTEDDDSDFHI</sequence>
<dbReference type="Proteomes" id="UP000789508">
    <property type="component" value="Unassembled WGS sequence"/>
</dbReference>
<dbReference type="GO" id="GO:1990414">
    <property type="term" value="P:replication-born double-strand break repair via sister chromatid exchange"/>
    <property type="evidence" value="ECO:0007669"/>
    <property type="project" value="TreeGrafter"/>
</dbReference>
<keyword evidence="11" id="KW-1185">Reference proteome</keyword>
<dbReference type="GO" id="GO:0010468">
    <property type="term" value="P:regulation of gene expression"/>
    <property type="evidence" value="ECO:0007669"/>
    <property type="project" value="InterPro"/>
</dbReference>
<dbReference type="CDD" id="cd23958">
    <property type="entry name" value="SCC2"/>
    <property type="match status" value="1"/>
</dbReference>
<dbReference type="InterPro" id="IPR011989">
    <property type="entry name" value="ARM-like"/>
</dbReference>
<protein>
    <recommendedName>
        <fullName evidence="6">Sister chromatid cohesion protein</fullName>
    </recommendedName>
</protein>
<feature type="region of interest" description="Disordered" evidence="8">
    <location>
        <begin position="362"/>
        <end position="445"/>
    </location>
</feature>
<evidence type="ECO:0000259" key="9">
    <source>
        <dbReference type="Pfam" id="PF12830"/>
    </source>
</evidence>
<accession>A0A9N8YU69</accession>
<dbReference type="GO" id="GO:0034087">
    <property type="term" value="P:establishment of mitotic sister chromatid cohesion"/>
    <property type="evidence" value="ECO:0007669"/>
    <property type="project" value="TreeGrafter"/>
</dbReference>
<organism evidence="10 11">
    <name type="scientific">Ambispora leptoticha</name>
    <dbReference type="NCBI Taxonomy" id="144679"/>
    <lineage>
        <taxon>Eukaryota</taxon>
        <taxon>Fungi</taxon>
        <taxon>Fungi incertae sedis</taxon>
        <taxon>Mucoromycota</taxon>
        <taxon>Glomeromycotina</taxon>
        <taxon>Glomeromycetes</taxon>
        <taxon>Archaeosporales</taxon>
        <taxon>Ambisporaceae</taxon>
        <taxon>Ambispora</taxon>
    </lineage>
</organism>
<feature type="compositionally biased region" description="Acidic residues" evidence="8">
    <location>
        <begin position="2066"/>
        <end position="2076"/>
    </location>
</feature>
<evidence type="ECO:0000256" key="6">
    <source>
        <dbReference type="RuleBase" id="RU364107"/>
    </source>
</evidence>
<dbReference type="GO" id="GO:0003682">
    <property type="term" value="F:chromatin binding"/>
    <property type="evidence" value="ECO:0007669"/>
    <property type="project" value="TreeGrafter"/>
</dbReference>
<evidence type="ECO:0000256" key="1">
    <source>
        <dbReference type="ARBA" id="ARBA00004123"/>
    </source>
</evidence>
<evidence type="ECO:0000313" key="10">
    <source>
        <dbReference type="EMBL" id="CAG8449459.1"/>
    </source>
</evidence>
<evidence type="ECO:0000256" key="5">
    <source>
        <dbReference type="ARBA" id="ARBA00023306"/>
    </source>
</evidence>
<evidence type="ECO:0000256" key="4">
    <source>
        <dbReference type="ARBA" id="ARBA00023242"/>
    </source>
</evidence>
<evidence type="ECO:0000256" key="7">
    <source>
        <dbReference type="SAM" id="Coils"/>
    </source>
</evidence>
<comment type="subcellular location">
    <subcellularLocation>
        <location evidence="1 6">Nucleus</location>
    </subcellularLocation>
</comment>
<feature type="coiled-coil region" evidence="7">
    <location>
        <begin position="513"/>
        <end position="540"/>
    </location>
</feature>
<dbReference type="SUPFAM" id="SSF48371">
    <property type="entry name" value="ARM repeat"/>
    <property type="match status" value="1"/>
</dbReference>
<evidence type="ECO:0000313" key="11">
    <source>
        <dbReference type="Proteomes" id="UP000789508"/>
    </source>
</evidence>
<gene>
    <name evidence="10" type="ORF">ALEPTO_LOCUS907</name>
</gene>
<feature type="compositionally biased region" description="Basic and acidic residues" evidence="8">
    <location>
        <begin position="397"/>
        <end position="407"/>
    </location>
</feature>
<feature type="compositionally biased region" description="Low complexity" evidence="8">
    <location>
        <begin position="2010"/>
        <end position="2038"/>
    </location>
</feature>
<dbReference type="PANTHER" id="PTHR21704">
    <property type="entry name" value="NIPPED-B-LIKE PROTEIN DELANGIN SCC2-RELATED"/>
    <property type="match status" value="1"/>
</dbReference>
<dbReference type="InterPro" id="IPR016024">
    <property type="entry name" value="ARM-type_fold"/>
</dbReference>
<dbReference type="Pfam" id="PF12830">
    <property type="entry name" value="Nipped-B_C"/>
    <property type="match status" value="1"/>
</dbReference>
<reference evidence="10" key="1">
    <citation type="submission" date="2021-06" db="EMBL/GenBank/DDBJ databases">
        <authorList>
            <person name="Kallberg Y."/>
            <person name="Tangrot J."/>
            <person name="Rosling A."/>
        </authorList>
    </citation>
    <scope>NUCLEOTIDE SEQUENCE</scope>
    <source>
        <strain evidence="10">FL130A</strain>
    </source>
</reference>
<comment type="similarity">
    <text evidence="2 6">Belongs to the SCC2/Nipped-B family.</text>
</comment>
<keyword evidence="5 6" id="KW-0131">Cell cycle</keyword>
<dbReference type="Gene3D" id="1.25.10.10">
    <property type="entry name" value="Leucine-rich Repeat Variant"/>
    <property type="match status" value="1"/>
</dbReference>
<name>A0A9N8YU69_9GLOM</name>
<dbReference type="InterPro" id="IPR026003">
    <property type="entry name" value="Cohesin_HEAT"/>
</dbReference>
<dbReference type="EMBL" id="CAJVPS010000081">
    <property type="protein sequence ID" value="CAG8449459.1"/>
    <property type="molecule type" value="Genomic_DNA"/>
</dbReference>
<dbReference type="PANTHER" id="PTHR21704:SF18">
    <property type="entry name" value="NIPPED-B-LIKE PROTEIN"/>
    <property type="match status" value="1"/>
</dbReference>
<dbReference type="OrthoDB" id="418242at2759"/>
<evidence type="ECO:0000256" key="8">
    <source>
        <dbReference type="SAM" id="MobiDB-lite"/>
    </source>
</evidence>
<dbReference type="GO" id="GO:0071169">
    <property type="term" value="P:establishment of protein localization to chromatin"/>
    <property type="evidence" value="ECO:0007669"/>
    <property type="project" value="TreeGrafter"/>
</dbReference>
<feature type="region of interest" description="Disordered" evidence="8">
    <location>
        <begin position="2010"/>
        <end position="2076"/>
    </location>
</feature>
<comment type="caution">
    <text evidence="10">The sequence shown here is derived from an EMBL/GenBank/DDBJ whole genome shotgun (WGS) entry which is preliminary data.</text>
</comment>
<keyword evidence="4 6" id="KW-0539">Nucleus</keyword>
<feature type="compositionally biased region" description="Basic and acidic residues" evidence="8">
    <location>
        <begin position="426"/>
        <end position="444"/>
    </location>
</feature>
<dbReference type="Pfam" id="PF12765">
    <property type="entry name" value="Cohesin_HEAT"/>
    <property type="match status" value="1"/>
</dbReference>
<evidence type="ECO:0000256" key="3">
    <source>
        <dbReference type="ARBA" id="ARBA00022737"/>
    </source>
</evidence>
<feature type="compositionally biased region" description="Low complexity" evidence="8">
    <location>
        <begin position="1"/>
        <end position="14"/>
    </location>
</feature>
<proteinExistence type="inferred from homology"/>